<feature type="transmembrane region" description="Helical" evidence="2">
    <location>
        <begin position="215"/>
        <end position="233"/>
    </location>
</feature>
<evidence type="ECO:0000256" key="2">
    <source>
        <dbReference type="SAM" id="Phobius"/>
    </source>
</evidence>
<feature type="transmembrane region" description="Helical" evidence="2">
    <location>
        <begin position="314"/>
        <end position="336"/>
    </location>
</feature>
<organism evidence="3 4">
    <name type="scientific">Halorubrum tebenquichense DSM 14210</name>
    <dbReference type="NCBI Taxonomy" id="1227485"/>
    <lineage>
        <taxon>Archaea</taxon>
        <taxon>Methanobacteriati</taxon>
        <taxon>Methanobacteriota</taxon>
        <taxon>Stenosarchaea group</taxon>
        <taxon>Halobacteria</taxon>
        <taxon>Halobacteriales</taxon>
        <taxon>Haloferacaceae</taxon>
        <taxon>Halorubrum</taxon>
    </lineage>
</organism>
<evidence type="ECO:0000256" key="1">
    <source>
        <dbReference type="SAM" id="MobiDB-lite"/>
    </source>
</evidence>
<dbReference type="RefSeq" id="WP_006630294.1">
    <property type="nucleotide sequence ID" value="NZ_AOJD01000071.1"/>
</dbReference>
<reference evidence="3 4" key="1">
    <citation type="journal article" date="2014" name="PLoS Genet.">
        <title>Phylogenetically driven sequencing of extremely halophilic archaea reveals strategies for static and dynamic osmo-response.</title>
        <authorList>
            <person name="Becker E.A."/>
            <person name="Seitzer P.M."/>
            <person name="Tritt A."/>
            <person name="Larsen D."/>
            <person name="Krusor M."/>
            <person name="Yao A.I."/>
            <person name="Wu D."/>
            <person name="Madern D."/>
            <person name="Eisen J.A."/>
            <person name="Darling A.E."/>
            <person name="Facciotti M.T."/>
        </authorList>
    </citation>
    <scope>NUCLEOTIDE SEQUENCE [LARGE SCALE GENOMIC DNA]</scope>
    <source>
        <strain evidence="3 4">DSM 14210</strain>
    </source>
</reference>
<keyword evidence="2" id="KW-0812">Transmembrane</keyword>
<feature type="transmembrane region" description="Helical" evidence="2">
    <location>
        <begin position="40"/>
        <end position="60"/>
    </location>
</feature>
<evidence type="ECO:0000313" key="3">
    <source>
        <dbReference type="EMBL" id="ELZ34263.1"/>
    </source>
</evidence>
<feature type="transmembrane region" description="Helical" evidence="2">
    <location>
        <begin position="98"/>
        <end position="123"/>
    </location>
</feature>
<proteinExistence type="predicted"/>
<keyword evidence="4" id="KW-1185">Reference proteome</keyword>
<dbReference type="EMBL" id="AOJD01000071">
    <property type="protein sequence ID" value="ELZ34263.1"/>
    <property type="molecule type" value="Genomic_DNA"/>
</dbReference>
<dbReference type="InterPro" id="IPR045466">
    <property type="entry name" value="DUF6498"/>
</dbReference>
<keyword evidence="2" id="KW-1133">Transmembrane helix</keyword>
<accession>M0DHI6</accession>
<keyword evidence="2" id="KW-0472">Membrane</keyword>
<feature type="transmembrane region" description="Helical" evidence="2">
    <location>
        <begin position="291"/>
        <end position="308"/>
    </location>
</feature>
<gene>
    <name evidence="3" type="ORF">C472_13252</name>
</gene>
<feature type="compositionally biased region" description="Basic and acidic residues" evidence="1">
    <location>
        <begin position="413"/>
        <end position="425"/>
    </location>
</feature>
<comment type="caution">
    <text evidence="3">The sequence shown here is derived from an EMBL/GenBank/DDBJ whole genome shotgun (WGS) entry which is preliminary data.</text>
</comment>
<protein>
    <submittedName>
        <fullName evidence="3">Uncharacterized protein</fullName>
    </submittedName>
</protein>
<name>M0DHI6_9EURY</name>
<sequence length="425" mass="45160">MVALPRSPDASRSAAVAVGIANLLPLVGVVALGWDATTLVTVYWFELGVVAAFAVLRGVFAGRPSGFDTNVLVFGAIAEKRLSLPVPRTGVRVHLSSLFSLAVLLPFLAVSWAVTGPILLALAGAEGVRPETVGTALLAATGIAAAEALRTAVDYFHRGGYRDESAGTAVRGVLLRMVTLLLVGFFVVPLVAAAVADDTDVPIGEVADPTTFGPLVLGIAVLVKFAFDLAALYGDRLVSFDESTDADLGWAYDPPNRERDLDPGSDPDRRLRPTAIGRVLGHPLAGIRRPGGWVLAALLATATLLAVTSGETPLAVGLGLLAVTAPVTVPAFDSLVRYGPLEYRIDDDDPSIVAYDRLSGGALWRIEPWDEEDLRVERDRIDRRTGTRSVVVELRDREIRLPRLADPGPVLDAFDRRAERPDDGS</sequence>
<dbReference type="AlphaFoldDB" id="M0DHI6"/>
<feature type="transmembrane region" description="Helical" evidence="2">
    <location>
        <begin position="12"/>
        <end position="34"/>
    </location>
</feature>
<feature type="transmembrane region" description="Helical" evidence="2">
    <location>
        <begin position="173"/>
        <end position="195"/>
    </location>
</feature>
<feature type="region of interest" description="Disordered" evidence="1">
    <location>
        <begin position="406"/>
        <end position="425"/>
    </location>
</feature>
<dbReference type="OrthoDB" id="169315at2157"/>
<dbReference type="Proteomes" id="UP000011523">
    <property type="component" value="Unassembled WGS sequence"/>
</dbReference>
<dbReference type="Pfam" id="PF20108">
    <property type="entry name" value="DUF6498"/>
    <property type="match status" value="1"/>
</dbReference>
<feature type="transmembrane region" description="Helical" evidence="2">
    <location>
        <begin position="135"/>
        <end position="153"/>
    </location>
</feature>
<evidence type="ECO:0000313" key="4">
    <source>
        <dbReference type="Proteomes" id="UP000011523"/>
    </source>
</evidence>
<dbReference type="PATRIC" id="fig|1227485.3.peg.2605"/>